<evidence type="ECO:0000256" key="7">
    <source>
        <dbReference type="ARBA" id="ARBA00022723"/>
    </source>
</evidence>
<evidence type="ECO:0000256" key="11">
    <source>
        <dbReference type="ARBA" id="ARBA00033038"/>
    </source>
</evidence>
<dbReference type="EMBL" id="LJIG01022544">
    <property type="protein sequence ID" value="KRT80014.1"/>
    <property type="molecule type" value="Genomic_DNA"/>
</dbReference>
<dbReference type="Gene3D" id="2.170.270.10">
    <property type="entry name" value="SET domain"/>
    <property type="match status" value="1"/>
</dbReference>
<dbReference type="GO" id="GO:0008270">
    <property type="term" value="F:zinc ion binding"/>
    <property type="evidence" value="ECO:0007669"/>
    <property type="project" value="UniProtKB-KW"/>
</dbReference>
<dbReference type="PROSITE" id="PS50280">
    <property type="entry name" value="SET"/>
    <property type="match status" value="1"/>
</dbReference>
<sequence length="386" mass="43776">MDIEIRFIDNIKDKGLFAKRDFNAGSVIFEEDPLVCCQFSWNSAYGYKACDHCLRPLETAEENARRLSAKPDLHLPHPQCCNTNKNTIVSCTLCGVNYCSTECQITAYNQYHRTLCFQRKSSLEDHPLYQLNETWKQMHYPPETSSIMMIPRILATIQQSPNTEHAQAQFLQFCHRTVNENTKIAHKLLGGKFAEQIAILNGLLVRAIDPEGVSHFLTQEGFQSLVALIGTNGQGVGTSAVSQWVTRSSELQLSPEETVKLDQFIDKLYEDMDKHSGNFLNNEGVALFSLQSSCNHSCVPNAEPTYLHNNSRLSLVALTDIKAGDEICISYLDECTLQRSRHSRNKELSENYLFRCTCPKCEQQAHDPDVTSDEEEEDDEMEEMSE</sequence>
<dbReference type="Gene3D" id="6.10.140.2220">
    <property type="match status" value="1"/>
</dbReference>
<dbReference type="SMART" id="SM00317">
    <property type="entry name" value="SET"/>
    <property type="match status" value="1"/>
</dbReference>
<dbReference type="CDD" id="cd10521">
    <property type="entry name" value="SET_SMYD5"/>
    <property type="match status" value="1"/>
</dbReference>
<evidence type="ECO:0000256" key="13">
    <source>
        <dbReference type="ARBA" id="ARBA00048081"/>
    </source>
</evidence>
<dbReference type="SUPFAM" id="SSF82199">
    <property type="entry name" value="SET domain"/>
    <property type="match status" value="1"/>
</dbReference>
<dbReference type="EC" id="2.1.1.372" evidence="10"/>
<comment type="catalytic activity">
    <reaction evidence="13">
        <text>L-lysyl(20)-[histone H4] + 3 S-adenosyl-L-methionine = N(6),N(6),N(6)-trimethyl-L-lysyl(20)-[histone H4] + 3 S-adenosyl-L-homocysteine + 3 H(+)</text>
        <dbReference type="Rhea" id="RHEA:64456"/>
        <dbReference type="Rhea" id="RHEA-COMP:15554"/>
        <dbReference type="Rhea" id="RHEA-COMP:15998"/>
        <dbReference type="ChEBI" id="CHEBI:15378"/>
        <dbReference type="ChEBI" id="CHEBI:29969"/>
        <dbReference type="ChEBI" id="CHEBI:57856"/>
        <dbReference type="ChEBI" id="CHEBI:59789"/>
        <dbReference type="ChEBI" id="CHEBI:61961"/>
        <dbReference type="EC" id="2.1.1.372"/>
    </reaction>
</comment>
<keyword evidence="3" id="KW-0963">Cytoplasm</keyword>
<dbReference type="Gene3D" id="1.10.220.160">
    <property type="match status" value="1"/>
</dbReference>
<dbReference type="InterPro" id="IPR046341">
    <property type="entry name" value="SET_dom_sf"/>
</dbReference>
<keyword evidence="9" id="KW-0862">Zinc</keyword>
<evidence type="ECO:0000256" key="15">
    <source>
        <dbReference type="ARBA" id="ARBA00049768"/>
    </source>
</evidence>
<evidence type="ECO:0000256" key="5">
    <source>
        <dbReference type="ARBA" id="ARBA00022679"/>
    </source>
</evidence>
<evidence type="ECO:0000256" key="14">
    <source>
        <dbReference type="ARBA" id="ARBA00049497"/>
    </source>
</evidence>
<organism evidence="20 21">
    <name type="scientific">Oryctes borbonicus</name>
    <dbReference type="NCBI Taxonomy" id="1629725"/>
    <lineage>
        <taxon>Eukaryota</taxon>
        <taxon>Metazoa</taxon>
        <taxon>Ecdysozoa</taxon>
        <taxon>Arthropoda</taxon>
        <taxon>Hexapoda</taxon>
        <taxon>Insecta</taxon>
        <taxon>Pterygota</taxon>
        <taxon>Neoptera</taxon>
        <taxon>Endopterygota</taxon>
        <taxon>Coleoptera</taxon>
        <taxon>Polyphaga</taxon>
        <taxon>Scarabaeiformia</taxon>
        <taxon>Scarabaeidae</taxon>
        <taxon>Dynastinae</taxon>
        <taxon>Oryctes</taxon>
    </lineage>
</organism>
<dbReference type="AlphaFoldDB" id="A0A0T6AYW3"/>
<evidence type="ECO:0000256" key="4">
    <source>
        <dbReference type="ARBA" id="ARBA00022603"/>
    </source>
</evidence>
<keyword evidence="6" id="KW-0949">S-adenosyl-L-methionine</keyword>
<dbReference type="Proteomes" id="UP000051574">
    <property type="component" value="Unassembled WGS sequence"/>
</dbReference>
<dbReference type="SUPFAM" id="SSF144232">
    <property type="entry name" value="HIT/MYND zinc finger-like"/>
    <property type="match status" value="1"/>
</dbReference>
<dbReference type="GO" id="GO:0045814">
    <property type="term" value="P:negative regulation of gene expression, epigenetic"/>
    <property type="evidence" value="ECO:0007669"/>
    <property type="project" value="TreeGrafter"/>
</dbReference>
<evidence type="ECO:0000313" key="20">
    <source>
        <dbReference type="EMBL" id="KRT80014.1"/>
    </source>
</evidence>
<evidence type="ECO:0000256" key="9">
    <source>
        <dbReference type="ARBA" id="ARBA00022833"/>
    </source>
</evidence>
<feature type="compositionally biased region" description="Acidic residues" evidence="18">
    <location>
        <begin position="370"/>
        <end position="386"/>
    </location>
</feature>
<dbReference type="EC" id="2.1.1.359" evidence="2"/>
<evidence type="ECO:0000259" key="19">
    <source>
        <dbReference type="PROSITE" id="PS50280"/>
    </source>
</evidence>
<dbReference type="OrthoDB" id="438641at2759"/>
<evidence type="ECO:0000256" key="6">
    <source>
        <dbReference type="ARBA" id="ARBA00022691"/>
    </source>
</evidence>
<feature type="region of interest" description="Disordered" evidence="18">
    <location>
        <begin position="363"/>
        <end position="386"/>
    </location>
</feature>
<evidence type="ECO:0000256" key="2">
    <source>
        <dbReference type="ARBA" id="ARBA00012178"/>
    </source>
</evidence>
<comment type="catalytic activity">
    <reaction evidence="14">
        <text>L-lysyl-[protein] + 3 S-adenosyl-L-methionine = N(6),N(6),N(6)-trimethyl-L-lysyl-[protein] + 3 S-adenosyl-L-homocysteine + 3 H(+)</text>
        <dbReference type="Rhea" id="RHEA:54192"/>
        <dbReference type="Rhea" id="RHEA-COMP:9752"/>
        <dbReference type="Rhea" id="RHEA-COMP:13826"/>
        <dbReference type="ChEBI" id="CHEBI:15378"/>
        <dbReference type="ChEBI" id="CHEBI:29969"/>
        <dbReference type="ChEBI" id="CHEBI:57856"/>
        <dbReference type="ChEBI" id="CHEBI:59789"/>
        <dbReference type="ChEBI" id="CHEBI:61961"/>
    </reaction>
    <physiologicalReaction direction="left-to-right" evidence="14">
        <dbReference type="Rhea" id="RHEA:54193"/>
    </physiologicalReaction>
</comment>
<reference evidence="20 21" key="1">
    <citation type="submission" date="2015-09" db="EMBL/GenBank/DDBJ databases">
        <title>Draft genome of the scarab beetle Oryctes borbonicus.</title>
        <authorList>
            <person name="Meyer J.M."/>
            <person name="Markov G.V."/>
            <person name="Baskaran P."/>
            <person name="Herrmann M."/>
            <person name="Sommer R.J."/>
            <person name="Roedelsperger C."/>
        </authorList>
    </citation>
    <scope>NUCLEOTIDE SEQUENCE [LARGE SCALE GENOMIC DNA]</scope>
    <source>
        <strain evidence="20">OB123</strain>
        <tissue evidence="20">Whole animal</tissue>
    </source>
</reference>
<evidence type="ECO:0000256" key="12">
    <source>
        <dbReference type="ARBA" id="ARBA00047545"/>
    </source>
</evidence>
<evidence type="ECO:0000256" key="18">
    <source>
        <dbReference type="SAM" id="MobiDB-lite"/>
    </source>
</evidence>
<dbReference type="GO" id="GO:0140955">
    <property type="term" value="F:histone H3K36 trimethyltransferase activity"/>
    <property type="evidence" value="ECO:0007669"/>
    <property type="project" value="UniProtKB-EC"/>
</dbReference>
<comment type="subcellular location">
    <subcellularLocation>
        <location evidence="1">Cytoplasm</location>
    </subcellularLocation>
</comment>
<protein>
    <recommendedName>
        <fullName evidence="15">Protein-lysine N-trimethyltransferase SMYD5</fullName>
        <ecNumber evidence="2">2.1.1.359</ecNumber>
        <ecNumber evidence="10">2.1.1.372</ecNumber>
    </recommendedName>
    <alternativeName>
        <fullName evidence="11">SET and MYND domain-containing protein 5</fullName>
    </alternativeName>
    <alternativeName>
        <fullName evidence="16">[histone H3]-lysine20 N-trimethyltransferase SMYD5</fullName>
    </alternativeName>
    <alternativeName>
        <fullName evidence="17">[histone H4]-lysine36 N-trimethyltransferase SMYD5</fullName>
    </alternativeName>
</protein>
<evidence type="ECO:0000313" key="21">
    <source>
        <dbReference type="Proteomes" id="UP000051574"/>
    </source>
</evidence>
<feature type="domain" description="SET" evidence="19">
    <location>
        <begin position="1"/>
        <end position="332"/>
    </location>
</feature>
<accession>A0A0T6AYW3</accession>
<dbReference type="GO" id="GO:0032259">
    <property type="term" value="P:methylation"/>
    <property type="evidence" value="ECO:0007669"/>
    <property type="project" value="UniProtKB-KW"/>
</dbReference>
<dbReference type="PANTHER" id="PTHR46402">
    <property type="entry name" value="SET AND MYND DOMAIN-CONTAINING PROTEIN 5"/>
    <property type="match status" value="1"/>
</dbReference>
<dbReference type="GO" id="GO:0005737">
    <property type="term" value="C:cytoplasm"/>
    <property type="evidence" value="ECO:0007669"/>
    <property type="project" value="UniProtKB-SubCell"/>
</dbReference>
<name>A0A0T6AYW3_9SCAR</name>
<comment type="caution">
    <text evidence="20">The sequence shown here is derived from an EMBL/GenBank/DDBJ whole genome shotgun (WGS) entry which is preliminary data.</text>
</comment>
<keyword evidence="21" id="KW-1185">Reference proteome</keyword>
<keyword evidence="4" id="KW-0489">Methyltransferase</keyword>
<keyword evidence="8" id="KW-0863">Zinc-finger</keyword>
<dbReference type="InterPro" id="IPR044422">
    <property type="entry name" value="SMYD5_SET"/>
</dbReference>
<keyword evidence="5" id="KW-0808">Transferase</keyword>
<dbReference type="InterPro" id="IPR001214">
    <property type="entry name" value="SET_dom"/>
</dbReference>
<evidence type="ECO:0000256" key="3">
    <source>
        <dbReference type="ARBA" id="ARBA00022490"/>
    </source>
</evidence>
<evidence type="ECO:0000256" key="10">
    <source>
        <dbReference type="ARBA" id="ARBA00024057"/>
    </source>
</evidence>
<dbReference type="Pfam" id="PF00856">
    <property type="entry name" value="SET"/>
    <property type="match status" value="1"/>
</dbReference>
<keyword evidence="7" id="KW-0479">Metal-binding</keyword>
<gene>
    <name evidence="20" type="ORF">AMK59_6441</name>
</gene>
<comment type="catalytic activity">
    <reaction evidence="12">
        <text>L-lysyl(36)-[histone H3] + 3 S-adenosyl-L-methionine = N(6),N(6),N(6)-trimethyl-L-lysyl(36)-[histone H3] + 3 S-adenosyl-L-homocysteine + 3 H(+)</text>
        <dbReference type="Rhea" id="RHEA:60324"/>
        <dbReference type="Rhea" id="RHEA-COMP:9785"/>
        <dbReference type="Rhea" id="RHEA-COMP:15536"/>
        <dbReference type="ChEBI" id="CHEBI:15378"/>
        <dbReference type="ChEBI" id="CHEBI:29969"/>
        <dbReference type="ChEBI" id="CHEBI:57856"/>
        <dbReference type="ChEBI" id="CHEBI:59789"/>
        <dbReference type="ChEBI" id="CHEBI:61961"/>
        <dbReference type="EC" id="2.1.1.359"/>
    </reaction>
</comment>
<evidence type="ECO:0000256" key="8">
    <source>
        <dbReference type="ARBA" id="ARBA00022771"/>
    </source>
</evidence>
<evidence type="ECO:0000256" key="17">
    <source>
        <dbReference type="ARBA" id="ARBA00049806"/>
    </source>
</evidence>
<dbReference type="PANTHER" id="PTHR46402:SF2">
    <property type="entry name" value="HISTONE-LYSINE N-TRIMETHYLTRANSFERASE SMYD5"/>
    <property type="match status" value="1"/>
</dbReference>
<proteinExistence type="predicted"/>
<evidence type="ECO:0000256" key="16">
    <source>
        <dbReference type="ARBA" id="ARBA00049789"/>
    </source>
</evidence>
<evidence type="ECO:0000256" key="1">
    <source>
        <dbReference type="ARBA" id="ARBA00004496"/>
    </source>
</evidence>
<dbReference type="GO" id="GO:0140943">
    <property type="term" value="F:histone H4K20 trimethyltransferase activity"/>
    <property type="evidence" value="ECO:0007669"/>
    <property type="project" value="UniProtKB-EC"/>
</dbReference>